<evidence type="ECO:0000256" key="1">
    <source>
        <dbReference type="ARBA" id="ARBA00000971"/>
    </source>
</evidence>
<dbReference type="EMBL" id="PTQR01000009">
    <property type="protein sequence ID" value="TKX26988.1"/>
    <property type="molecule type" value="Genomic_DNA"/>
</dbReference>
<evidence type="ECO:0000259" key="9">
    <source>
        <dbReference type="PROSITE" id="PS50059"/>
    </source>
</evidence>
<dbReference type="Gene3D" id="3.10.50.40">
    <property type="match status" value="1"/>
</dbReference>
<keyword evidence="8" id="KW-0732">Signal</keyword>
<evidence type="ECO:0000256" key="4">
    <source>
        <dbReference type="ARBA" id="ARBA00023235"/>
    </source>
</evidence>
<dbReference type="Pfam" id="PF00254">
    <property type="entry name" value="FKBP_C"/>
    <property type="match status" value="1"/>
</dbReference>
<accession>A0A4U7B6F8</accession>
<comment type="caution">
    <text evidence="10">The sequence shown here is derived from an EMBL/GenBank/DDBJ whole genome shotgun (WGS) entry which is preliminary data.</text>
</comment>
<evidence type="ECO:0000313" key="11">
    <source>
        <dbReference type="Proteomes" id="UP000308133"/>
    </source>
</evidence>
<feature type="transmembrane region" description="Helical" evidence="7">
    <location>
        <begin position="323"/>
        <end position="346"/>
    </location>
</feature>
<gene>
    <name evidence="10" type="ORF">C1H76_0742</name>
</gene>
<dbReference type="Pfam" id="PF12400">
    <property type="entry name" value="STIMATE"/>
    <property type="match status" value="1"/>
</dbReference>
<feature type="transmembrane region" description="Helical" evidence="7">
    <location>
        <begin position="232"/>
        <end position="254"/>
    </location>
</feature>
<dbReference type="Proteomes" id="UP000308133">
    <property type="component" value="Unassembled WGS sequence"/>
</dbReference>
<feature type="compositionally biased region" description="Basic and acidic residues" evidence="6">
    <location>
        <begin position="490"/>
        <end position="501"/>
    </location>
</feature>
<dbReference type="InterPro" id="IPR022127">
    <property type="entry name" value="STIMATE/YPL162C"/>
</dbReference>
<feature type="compositionally biased region" description="Polar residues" evidence="6">
    <location>
        <begin position="503"/>
        <end position="514"/>
    </location>
</feature>
<dbReference type="PROSITE" id="PS50059">
    <property type="entry name" value="FKBP_PPIASE"/>
    <property type="match status" value="1"/>
</dbReference>
<dbReference type="PANTHER" id="PTHR31735">
    <property type="entry name" value="VACUOLAR MEMBRANE PROTEIN YPL162C"/>
    <property type="match status" value="1"/>
</dbReference>
<keyword evidence="7" id="KW-0812">Transmembrane</keyword>
<feature type="chain" id="PRO_5020755907" description="peptidylprolyl isomerase" evidence="8">
    <location>
        <begin position="23"/>
        <end position="514"/>
    </location>
</feature>
<dbReference type="SUPFAM" id="SSF54534">
    <property type="entry name" value="FKBP-like"/>
    <property type="match status" value="1"/>
</dbReference>
<evidence type="ECO:0000256" key="6">
    <source>
        <dbReference type="SAM" id="MobiDB-lite"/>
    </source>
</evidence>
<feature type="transmembrane region" description="Helical" evidence="7">
    <location>
        <begin position="421"/>
        <end position="442"/>
    </location>
</feature>
<reference evidence="10 11" key="1">
    <citation type="submission" date="2018-02" db="EMBL/GenBank/DDBJ databases">
        <title>Draft genome sequences of Elsinoe sp., causing black scab on jojoba.</title>
        <authorList>
            <person name="Stodart B."/>
            <person name="Jeffress S."/>
            <person name="Ash G."/>
            <person name="Arun Chinnappa K."/>
        </authorList>
    </citation>
    <scope>NUCLEOTIDE SEQUENCE [LARGE SCALE GENOMIC DNA]</scope>
    <source>
        <strain evidence="10 11">Hillstone_2</strain>
    </source>
</reference>
<evidence type="ECO:0000256" key="2">
    <source>
        <dbReference type="ARBA" id="ARBA00013194"/>
    </source>
</evidence>
<evidence type="ECO:0000256" key="7">
    <source>
        <dbReference type="SAM" id="Phobius"/>
    </source>
</evidence>
<sequence length="514" mass="56609">MLLQRASSLPLALLTFIAVATAEVITKPSGLKVEDLKTVPCSRPTQKGDTIAVHYRGTLTDGLQFDESWDRGQPFTFKLGARQVIDGWDEGLLDMCPGTRRKLIIPPEMGYGSRGAGLIPPNAVLVFETQLMGIKSVKQEPPEEESPKEESPKEESPKEESPKEESPKEESLKEPQKAEGDKAKEGEEKQGMPKIGETKEAPKPEDHKAEAKQGHPEGPEAQQQAQSGECHLLGPFAIVVQGALGILALGSLVFKRWREHPRRPFKVWAFDASKQVVGTALLHVANLAMSMLSTGGVDPESKAKSVAEQTADGSDQMPNPCSFYLLNLAIDTTIGIPILVVLLRVFHSLFLRTPLANPPESLKSGHYGSPPHVKWWIKQCFIYFLGLFGMKLFVLFMFGALPWLPWIGDWALRWTEGNESLQIAFVMFIFPLAMNAIQYYIIDAFIMDKDGKDGKGGYESVQDDEGEGESRRPLNGGEDDEEDDKALVNGKDRVDVDEIRSEGSASAGNGNRSR</sequence>
<feature type="region of interest" description="Disordered" evidence="6">
    <location>
        <begin position="135"/>
        <end position="226"/>
    </location>
</feature>
<evidence type="ECO:0000256" key="8">
    <source>
        <dbReference type="SAM" id="SignalP"/>
    </source>
</evidence>
<evidence type="ECO:0000313" key="10">
    <source>
        <dbReference type="EMBL" id="TKX26988.1"/>
    </source>
</evidence>
<proteinExistence type="predicted"/>
<feature type="compositionally biased region" description="Basic and acidic residues" evidence="6">
    <location>
        <begin position="148"/>
        <end position="218"/>
    </location>
</feature>
<evidence type="ECO:0000256" key="3">
    <source>
        <dbReference type="ARBA" id="ARBA00023110"/>
    </source>
</evidence>
<feature type="domain" description="PPIase FKBP-type" evidence="9">
    <location>
        <begin position="48"/>
        <end position="135"/>
    </location>
</feature>
<keyword evidence="7" id="KW-0472">Membrane</keyword>
<dbReference type="PANTHER" id="PTHR31735:SF1">
    <property type="entry name" value="VACUOLAR MEMBRANE PROTEIN YPL162C"/>
    <property type="match status" value="1"/>
</dbReference>
<feature type="signal peptide" evidence="8">
    <location>
        <begin position="1"/>
        <end position="22"/>
    </location>
</feature>
<comment type="catalytic activity">
    <reaction evidence="1 5">
        <text>[protein]-peptidylproline (omega=180) = [protein]-peptidylproline (omega=0)</text>
        <dbReference type="Rhea" id="RHEA:16237"/>
        <dbReference type="Rhea" id="RHEA-COMP:10747"/>
        <dbReference type="Rhea" id="RHEA-COMP:10748"/>
        <dbReference type="ChEBI" id="CHEBI:83833"/>
        <dbReference type="ChEBI" id="CHEBI:83834"/>
        <dbReference type="EC" id="5.2.1.8"/>
    </reaction>
</comment>
<keyword evidence="3 5" id="KW-0697">Rotamase</keyword>
<evidence type="ECO:0000256" key="5">
    <source>
        <dbReference type="PROSITE-ProRule" id="PRU00277"/>
    </source>
</evidence>
<feature type="transmembrane region" description="Helical" evidence="7">
    <location>
        <begin position="380"/>
        <end position="401"/>
    </location>
</feature>
<dbReference type="InterPro" id="IPR001179">
    <property type="entry name" value="PPIase_FKBP_dom"/>
</dbReference>
<dbReference type="EC" id="5.2.1.8" evidence="2 5"/>
<organism evidence="10 11">
    <name type="scientific">Elsinoe australis</name>
    <dbReference type="NCBI Taxonomy" id="40998"/>
    <lineage>
        <taxon>Eukaryota</taxon>
        <taxon>Fungi</taxon>
        <taxon>Dikarya</taxon>
        <taxon>Ascomycota</taxon>
        <taxon>Pezizomycotina</taxon>
        <taxon>Dothideomycetes</taxon>
        <taxon>Dothideomycetidae</taxon>
        <taxon>Myriangiales</taxon>
        <taxon>Elsinoaceae</taxon>
        <taxon>Elsinoe</taxon>
    </lineage>
</organism>
<dbReference type="AlphaFoldDB" id="A0A4U7B6F8"/>
<keyword evidence="7" id="KW-1133">Transmembrane helix</keyword>
<dbReference type="GO" id="GO:0003755">
    <property type="term" value="F:peptidyl-prolyl cis-trans isomerase activity"/>
    <property type="evidence" value="ECO:0007669"/>
    <property type="project" value="UniProtKB-KW"/>
</dbReference>
<dbReference type="GO" id="GO:0016020">
    <property type="term" value="C:membrane"/>
    <property type="evidence" value="ECO:0007669"/>
    <property type="project" value="TreeGrafter"/>
</dbReference>
<keyword evidence="4 5" id="KW-0413">Isomerase</keyword>
<feature type="transmembrane region" description="Helical" evidence="7">
    <location>
        <begin position="275"/>
        <end position="292"/>
    </location>
</feature>
<feature type="region of interest" description="Disordered" evidence="6">
    <location>
        <begin position="456"/>
        <end position="514"/>
    </location>
</feature>
<name>A0A4U7B6F8_9PEZI</name>
<dbReference type="InterPro" id="IPR046357">
    <property type="entry name" value="PPIase_dom_sf"/>
</dbReference>
<dbReference type="FunFam" id="3.10.50.40:FF:000006">
    <property type="entry name" value="Peptidyl-prolyl cis-trans isomerase"/>
    <property type="match status" value="1"/>
</dbReference>
<protein>
    <recommendedName>
        <fullName evidence="2 5">peptidylprolyl isomerase</fullName>
        <ecNumber evidence="2 5">5.2.1.8</ecNumber>
    </recommendedName>
</protein>